<dbReference type="SUPFAM" id="SSF55729">
    <property type="entry name" value="Acyl-CoA N-acyltransferases (Nat)"/>
    <property type="match status" value="1"/>
</dbReference>
<protein>
    <submittedName>
        <fullName evidence="2">GNAT family acetyltransferase</fullName>
    </submittedName>
</protein>
<dbReference type="Proteomes" id="UP000195880">
    <property type="component" value="Chromosome"/>
</dbReference>
<dbReference type="InterPro" id="IPR016181">
    <property type="entry name" value="Acyl_CoA_acyltransferase"/>
</dbReference>
<dbReference type="eggNOG" id="COG0456">
    <property type="taxonomic scope" value="Bacteria"/>
</dbReference>
<reference evidence="2 3" key="1">
    <citation type="submission" date="2017-05" db="EMBL/GenBank/DDBJ databases">
        <title>Streptomyces alboflavus Genome sequencing and assembly.</title>
        <authorList>
            <person name="Wang Y."/>
            <person name="Du B."/>
            <person name="Ding Y."/>
            <person name="Liu H."/>
            <person name="Hou Q."/>
            <person name="Liu K."/>
            <person name="Wang C."/>
            <person name="Yao L."/>
        </authorList>
    </citation>
    <scope>NUCLEOTIDE SEQUENCE [LARGE SCALE GENOMIC DNA]</scope>
    <source>
        <strain evidence="2 3">MDJK44</strain>
    </source>
</reference>
<sequence length="232" mass="24898">MRGTQGTEGTPLTGRDAVRAWIDGWGVSRGAAPPAVEPWGFTIDVGQIKHPYRYVLGATGADIQEADVRKVASSVTGADVWLKVFDFPDRVAPWLGPEWWVDPEDGFLMTVPLAPVPPNHLVAPDGYRLRTWSRGGVFRAMVTTADGHWAARGQIAPTGRTAVADQIETSPQHRRKGLGSLVMRTLAVAAVDEGAEIGVLAGTPEGRALYESLGWRVVAGLTSARRKGPEEA</sequence>
<dbReference type="RefSeq" id="WP_087885823.1">
    <property type="nucleotide sequence ID" value="NZ_CP021748.1"/>
</dbReference>
<organism evidence="2 3">
    <name type="scientific">Streptomyces alboflavus</name>
    <dbReference type="NCBI Taxonomy" id="67267"/>
    <lineage>
        <taxon>Bacteria</taxon>
        <taxon>Bacillati</taxon>
        <taxon>Actinomycetota</taxon>
        <taxon>Actinomycetes</taxon>
        <taxon>Kitasatosporales</taxon>
        <taxon>Streptomycetaceae</taxon>
        <taxon>Streptomyces</taxon>
    </lineage>
</organism>
<evidence type="ECO:0000259" key="1">
    <source>
        <dbReference type="PROSITE" id="PS51186"/>
    </source>
</evidence>
<dbReference type="STRING" id="67267.GCA_000716675_07936"/>
<name>A0A1Z1WIX0_9ACTN</name>
<dbReference type="Pfam" id="PF00583">
    <property type="entry name" value="Acetyltransf_1"/>
    <property type="match status" value="1"/>
</dbReference>
<dbReference type="AlphaFoldDB" id="A0A1Z1WIX0"/>
<dbReference type="OrthoDB" id="4966223at2"/>
<dbReference type="Gene3D" id="3.40.630.30">
    <property type="match status" value="1"/>
</dbReference>
<proteinExistence type="predicted"/>
<dbReference type="KEGG" id="salf:SMD44_05864"/>
<dbReference type="GO" id="GO:0016747">
    <property type="term" value="F:acyltransferase activity, transferring groups other than amino-acyl groups"/>
    <property type="evidence" value="ECO:0007669"/>
    <property type="project" value="InterPro"/>
</dbReference>
<dbReference type="PROSITE" id="PS51186">
    <property type="entry name" value="GNAT"/>
    <property type="match status" value="1"/>
</dbReference>
<keyword evidence="3" id="KW-1185">Reference proteome</keyword>
<feature type="domain" description="N-acetyltransferase" evidence="1">
    <location>
        <begin position="66"/>
        <end position="232"/>
    </location>
</feature>
<gene>
    <name evidence="2" type="ORF">SMD44_05864</name>
</gene>
<accession>A0A1Z1WIX0</accession>
<evidence type="ECO:0000313" key="2">
    <source>
        <dbReference type="EMBL" id="ARX86393.1"/>
    </source>
</evidence>
<dbReference type="InterPro" id="IPR000182">
    <property type="entry name" value="GNAT_dom"/>
</dbReference>
<dbReference type="EMBL" id="CP021748">
    <property type="protein sequence ID" value="ARX86393.1"/>
    <property type="molecule type" value="Genomic_DNA"/>
</dbReference>
<evidence type="ECO:0000313" key="3">
    <source>
        <dbReference type="Proteomes" id="UP000195880"/>
    </source>
</evidence>
<keyword evidence="2" id="KW-0808">Transferase</keyword>